<dbReference type="EMBL" id="LAZR01002135">
    <property type="protein sequence ID" value="KKN33998.1"/>
    <property type="molecule type" value="Genomic_DNA"/>
</dbReference>
<name>A0A0F9SXQ1_9ZZZZ</name>
<protein>
    <submittedName>
        <fullName evidence="1">Uncharacterized protein</fullName>
    </submittedName>
</protein>
<reference evidence="1" key="1">
    <citation type="journal article" date="2015" name="Nature">
        <title>Complex archaea that bridge the gap between prokaryotes and eukaryotes.</title>
        <authorList>
            <person name="Spang A."/>
            <person name="Saw J.H."/>
            <person name="Jorgensen S.L."/>
            <person name="Zaremba-Niedzwiedzka K."/>
            <person name="Martijn J."/>
            <person name="Lind A.E."/>
            <person name="van Eijk R."/>
            <person name="Schleper C."/>
            <person name="Guy L."/>
            <person name="Ettema T.J."/>
        </authorList>
    </citation>
    <scope>NUCLEOTIDE SEQUENCE</scope>
</reference>
<gene>
    <name evidence="1" type="ORF">LCGC14_0798110</name>
</gene>
<evidence type="ECO:0000313" key="1">
    <source>
        <dbReference type="EMBL" id="KKN33998.1"/>
    </source>
</evidence>
<comment type="caution">
    <text evidence="1">The sequence shown here is derived from an EMBL/GenBank/DDBJ whole genome shotgun (WGS) entry which is preliminary data.</text>
</comment>
<dbReference type="AlphaFoldDB" id="A0A0F9SXQ1"/>
<accession>A0A0F9SXQ1</accession>
<organism evidence="1">
    <name type="scientific">marine sediment metagenome</name>
    <dbReference type="NCBI Taxonomy" id="412755"/>
    <lineage>
        <taxon>unclassified sequences</taxon>
        <taxon>metagenomes</taxon>
        <taxon>ecological metagenomes</taxon>
    </lineage>
</organism>
<sequence>MPDAPFQTCPTCGTPKIERSHALVLYFRNDADREEFAAVVKAEMPNATVYPVGSGEGQKNG</sequence>
<proteinExistence type="predicted"/>